<dbReference type="SUPFAM" id="SSF53850">
    <property type="entry name" value="Periplasmic binding protein-like II"/>
    <property type="match status" value="1"/>
</dbReference>
<dbReference type="GO" id="GO:0042597">
    <property type="term" value="C:periplasmic space"/>
    <property type="evidence" value="ECO:0007669"/>
    <property type="project" value="UniProtKB-ARBA"/>
</dbReference>
<dbReference type="GO" id="GO:1904680">
    <property type="term" value="F:peptide transmembrane transporter activity"/>
    <property type="evidence" value="ECO:0007669"/>
    <property type="project" value="TreeGrafter"/>
</dbReference>
<evidence type="ECO:0000259" key="4">
    <source>
        <dbReference type="Pfam" id="PF00496"/>
    </source>
</evidence>
<dbReference type="InterPro" id="IPR000914">
    <property type="entry name" value="SBP_5_dom"/>
</dbReference>
<comment type="caution">
    <text evidence="5">The sequence shown here is derived from an EMBL/GenBank/DDBJ whole genome shotgun (WGS) entry which is preliminary data.</text>
</comment>
<proteinExistence type="inferred from homology"/>
<dbReference type="GO" id="GO:0015833">
    <property type="term" value="P:peptide transport"/>
    <property type="evidence" value="ECO:0007669"/>
    <property type="project" value="TreeGrafter"/>
</dbReference>
<dbReference type="AlphaFoldDB" id="A0A7J3XY87"/>
<dbReference type="GO" id="GO:0043190">
    <property type="term" value="C:ATP-binding cassette (ABC) transporter complex"/>
    <property type="evidence" value="ECO:0007669"/>
    <property type="project" value="InterPro"/>
</dbReference>
<evidence type="ECO:0000256" key="2">
    <source>
        <dbReference type="ARBA" id="ARBA00022448"/>
    </source>
</evidence>
<dbReference type="PIRSF" id="PIRSF002741">
    <property type="entry name" value="MppA"/>
    <property type="match status" value="1"/>
</dbReference>
<evidence type="ECO:0000256" key="3">
    <source>
        <dbReference type="ARBA" id="ARBA00022729"/>
    </source>
</evidence>
<name>A0A7J3XY87_9CREN</name>
<dbReference type="EMBL" id="DRYK01000035">
    <property type="protein sequence ID" value="HHP67667.1"/>
    <property type="molecule type" value="Genomic_DNA"/>
</dbReference>
<evidence type="ECO:0000313" key="5">
    <source>
        <dbReference type="EMBL" id="HHP67667.1"/>
    </source>
</evidence>
<dbReference type="Gene3D" id="3.10.105.10">
    <property type="entry name" value="Dipeptide-binding Protein, Domain 3"/>
    <property type="match status" value="1"/>
</dbReference>
<protein>
    <submittedName>
        <fullName evidence="5">ABC transporter substrate-binding protein</fullName>
    </submittedName>
</protein>
<reference evidence="5" key="1">
    <citation type="journal article" date="2020" name="mSystems">
        <title>Genome- and Community-Level Interaction Insights into Carbon Utilization and Element Cycling Functions of Hydrothermarchaeota in Hydrothermal Sediment.</title>
        <authorList>
            <person name="Zhou Z."/>
            <person name="Liu Y."/>
            <person name="Xu W."/>
            <person name="Pan J."/>
            <person name="Luo Z.H."/>
            <person name="Li M."/>
        </authorList>
    </citation>
    <scope>NUCLEOTIDE SEQUENCE [LARGE SCALE GENOMIC DNA]</scope>
    <source>
        <strain evidence="5">SpSt-110</strain>
    </source>
</reference>
<keyword evidence="3" id="KW-0732">Signal</keyword>
<dbReference type="PANTHER" id="PTHR30290:SF9">
    <property type="entry name" value="OLIGOPEPTIDE-BINDING PROTEIN APPA"/>
    <property type="match status" value="1"/>
</dbReference>
<dbReference type="InterPro" id="IPR030678">
    <property type="entry name" value="Peptide/Ni-bd"/>
</dbReference>
<evidence type="ECO:0000256" key="1">
    <source>
        <dbReference type="ARBA" id="ARBA00005695"/>
    </source>
</evidence>
<dbReference type="Gene3D" id="3.40.190.10">
    <property type="entry name" value="Periplasmic binding protein-like II"/>
    <property type="match status" value="1"/>
</dbReference>
<dbReference type="CDD" id="cd08512">
    <property type="entry name" value="PBP2_NikA_DppA_OppA_like_7"/>
    <property type="match status" value="1"/>
</dbReference>
<keyword evidence="2" id="KW-0813">Transport</keyword>
<dbReference type="InterPro" id="IPR039424">
    <property type="entry name" value="SBP_5"/>
</dbReference>
<organism evidence="5">
    <name type="scientific">Thermogladius calderae</name>
    <dbReference type="NCBI Taxonomy" id="1200300"/>
    <lineage>
        <taxon>Archaea</taxon>
        <taxon>Thermoproteota</taxon>
        <taxon>Thermoprotei</taxon>
        <taxon>Desulfurococcales</taxon>
        <taxon>Desulfurococcaceae</taxon>
        <taxon>Thermogladius</taxon>
    </lineage>
</organism>
<sequence length="537" mass="61448">MRRLLLVSLIVMMVVASGTAYYISTRQASSQPKVLVYAYNDKITGIDPSLEDDTGLVVLGSVYEPLLYYDPLRNQTIPALAVSWESKENNTVWIFHLRKGVVFHDNSPFNSTAVVISIQRAKEVYEKYGVGLGYIWEGVKEVKALDDYTVEFRLKYPQRLDLIAASSYAAFIFNPNALAKAGVSDYTDLKLRDWFNKGADEGTGPYMIESYDPYNQIVLVKFDKWWGWSIVRNDKAPDKVVIKIKTDPQDQYNGLISGELDIVTSVPRVSIQDLVNKGFKELRMNSFHSYFLVFNTRRYPTNITEFRLAVLYSIPWDRVVDQAMKGYALLGSGYIPHGFPGFVEGLSFKQNLTLARIYLEKSGVKPGVTIEFMYQSDYVEEEDFASILKTSLAQIGVNVKIIPSTWESVKEAGKSVWENPDNTPHLLVNDWWPTIISPYDYLYNLFHGESKEWNWSGYDNQTFNHMIDEAFALEGSDYGKAMELYREAQETLFTNGVAVNLWDEVKVFIYNPRVTLPSVAVNPLYMYVIFYQYVQVA</sequence>
<gene>
    <name evidence="5" type="ORF">ENM60_02585</name>
</gene>
<comment type="similarity">
    <text evidence="1">Belongs to the bacterial solute-binding protein 5 family.</text>
</comment>
<accession>A0A7J3XY87</accession>
<feature type="domain" description="Solute-binding protein family 5" evidence="4">
    <location>
        <begin position="77"/>
        <end position="450"/>
    </location>
</feature>
<dbReference type="Pfam" id="PF00496">
    <property type="entry name" value="SBP_bac_5"/>
    <property type="match status" value="1"/>
</dbReference>
<dbReference type="PANTHER" id="PTHR30290">
    <property type="entry name" value="PERIPLASMIC BINDING COMPONENT OF ABC TRANSPORTER"/>
    <property type="match status" value="1"/>
</dbReference>